<evidence type="ECO:0000313" key="2">
    <source>
        <dbReference type="Proteomes" id="UP000217790"/>
    </source>
</evidence>
<evidence type="ECO:0000313" key="1">
    <source>
        <dbReference type="EMBL" id="PBK88222.1"/>
    </source>
</evidence>
<organism evidence="1 2">
    <name type="scientific">Armillaria gallica</name>
    <name type="common">Bulbous honey fungus</name>
    <name type="synonym">Armillaria bulbosa</name>
    <dbReference type="NCBI Taxonomy" id="47427"/>
    <lineage>
        <taxon>Eukaryota</taxon>
        <taxon>Fungi</taxon>
        <taxon>Dikarya</taxon>
        <taxon>Basidiomycota</taxon>
        <taxon>Agaricomycotina</taxon>
        <taxon>Agaricomycetes</taxon>
        <taxon>Agaricomycetidae</taxon>
        <taxon>Agaricales</taxon>
        <taxon>Marasmiineae</taxon>
        <taxon>Physalacriaceae</taxon>
        <taxon>Armillaria</taxon>
    </lineage>
</organism>
<dbReference type="InterPro" id="IPR015943">
    <property type="entry name" value="WD40/YVTN_repeat-like_dom_sf"/>
</dbReference>
<protein>
    <submittedName>
        <fullName evidence="1">Uncharacterized protein</fullName>
    </submittedName>
</protein>
<dbReference type="InParanoid" id="A0A2H3D9W9"/>
<accession>A0A2H3D9W9</accession>
<dbReference type="AlphaFoldDB" id="A0A2H3D9W9"/>
<proteinExistence type="predicted"/>
<keyword evidence="2" id="KW-1185">Reference proteome</keyword>
<name>A0A2H3D9W9_ARMGA</name>
<reference evidence="2" key="1">
    <citation type="journal article" date="2017" name="Nat. Ecol. Evol.">
        <title>Genome expansion and lineage-specific genetic innovations in the forest pathogenic fungi Armillaria.</title>
        <authorList>
            <person name="Sipos G."/>
            <person name="Prasanna A.N."/>
            <person name="Walter M.C."/>
            <person name="O'Connor E."/>
            <person name="Balint B."/>
            <person name="Krizsan K."/>
            <person name="Kiss B."/>
            <person name="Hess J."/>
            <person name="Varga T."/>
            <person name="Slot J."/>
            <person name="Riley R."/>
            <person name="Boka B."/>
            <person name="Rigling D."/>
            <person name="Barry K."/>
            <person name="Lee J."/>
            <person name="Mihaltcheva S."/>
            <person name="LaButti K."/>
            <person name="Lipzen A."/>
            <person name="Waldron R."/>
            <person name="Moloney N.M."/>
            <person name="Sperisen C."/>
            <person name="Kredics L."/>
            <person name="Vagvoelgyi C."/>
            <person name="Patrignani A."/>
            <person name="Fitzpatrick D."/>
            <person name="Nagy I."/>
            <person name="Doyle S."/>
            <person name="Anderson J.B."/>
            <person name="Grigoriev I.V."/>
            <person name="Gueldener U."/>
            <person name="Muensterkoetter M."/>
            <person name="Nagy L.G."/>
        </authorList>
    </citation>
    <scope>NUCLEOTIDE SEQUENCE [LARGE SCALE GENOMIC DNA]</scope>
    <source>
        <strain evidence="2">Ar21-2</strain>
    </source>
</reference>
<sequence>MKLKEIHRTSTFTVSVSFSSSHSDRAVADAFEESFSNESQLKMWAPNYLDKNEFSLRVEAWSGSKGAVK</sequence>
<dbReference type="Proteomes" id="UP000217790">
    <property type="component" value="Unassembled WGS sequence"/>
</dbReference>
<gene>
    <name evidence="1" type="ORF">ARMGADRAFT_1120633</name>
</gene>
<dbReference type="Gene3D" id="2.130.10.10">
    <property type="entry name" value="YVTN repeat-like/Quinoprotein amine dehydrogenase"/>
    <property type="match status" value="1"/>
</dbReference>
<dbReference type="EMBL" id="KZ293674">
    <property type="protein sequence ID" value="PBK88222.1"/>
    <property type="molecule type" value="Genomic_DNA"/>
</dbReference>
<dbReference type="OrthoDB" id="542917at2759"/>
<dbReference type="STRING" id="47427.A0A2H3D9W9"/>